<dbReference type="Gene3D" id="1.10.510.10">
    <property type="entry name" value="Transferase(Phosphotransferase) domain 1"/>
    <property type="match status" value="1"/>
</dbReference>
<feature type="compositionally biased region" description="Basic residues" evidence="1">
    <location>
        <begin position="689"/>
        <end position="698"/>
    </location>
</feature>
<name>A0AAW0GD45_9APHY</name>
<keyword evidence="4" id="KW-1185">Reference proteome</keyword>
<dbReference type="Pfam" id="PF17667">
    <property type="entry name" value="Pkinase_fungal"/>
    <property type="match status" value="2"/>
</dbReference>
<accession>A0AAW0GD45</accession>
<dbReference type="EMBL" id="JASBNA010000005">
    <property type="protein sequence ID" value="KAK7691363.1"/>
    <property type="molecule type" value="Genomic_DNA"/>
</dbReference>
<evidence type="ECO:0000259" key="2">
    <source>
        <dbReference type="Pfam" id="PF17667"/>
    </source>
</evidence>
<sequence>MSRDEFFLPDTMTADEFMAQYMPIDRKSLAKRPKVNFKGLDLDESSALRDQIRASRLLPGYQLLQSKNLKFLEEDFNISDKGHGPFVIFPPGDDPWKDSATSWHALEMHINYTSVADEDPLEIKNKTYWGLEARKDIVKYISTQFSRQPRTSAFSVVIFGRHARLLIWDRSACIATKKFNWITSPRLLPEFLWRFAHLNRQQRGFDTTVLDASLAEERALKCAIRNFIKNSTRDASFIRPSLSNQYPVYKVHLKEPTTGEEHLLIFGKPFYERAGIEGVATKVYAAYSKTEKRIVILRDSWCHIRHAFSEESDVYAGFEENSVPHVPKSLYIGVVSVDGETQITRKDQFVKGCFCYRHQRVIQEVLFPLQTVKSSKELTQVTRDAVKAMSVAYSSLNLLHQDISIGNVMVTEDGRGVLNDWGCAMKDIPKYNRLHNTQTGTWAFLSVKLLQTPWKAFPREIHDDLESFFWLLLWAGARHVKSTAFWPQKSWEVFFEMWGTCYTSNGGHRIDTDTNRGIRVREGGRLKREFISESPRRCERKMDDMQWRCQPFNALMHELRRIFGALVVYPRDNDPSFCKSSLEKRKTDYADEMEEQREKAMEQYAFLSDPENIVRLFDEALAKDDWLEDDIVPDMLPNTDDEWESYARISFVWERFIYQPALRTAIDSLSLDVTNYPPTVPSRDERTRQWVKPRRSARSQKPTAKCIANDALKIVKKKRRNLGILEERKSKKVRRI</sequence>
<dbReference type="PANTHER" id="PTHR38248">
    <property type="entry name" value="FUNK1 6"/>
    <property type="match status" value="1"/>
</dbReference>
<dbReference type="PANTHER" id="PTHR38248:SF2">
    <property type="entry name" value="FUNK1 11"/>
    <property type="match status" value="1"/>
</dbReference>
<comment type="caution">
    <text evidence="3">The sequence shown here is derived from an EMBL/GenBank/DDBJ whole genome shotgun (WGS) entry which is preliminary data.</text>
</comment>
<feature type="domain" description="Fungal-type protein kinase" evidence="2">
    <location>
        <begin position="361"/>
        <end position="474"/>
    </location>
</feature>
<organism evidence="3 4">
    <name type="scientific">Cerrena zonata</name>
    <dbReference type="NCBI Taxonomy" id="2478898"/>
    <lineage>
        <taxon>Eukaryota</taxon>
        <taxon>Fungi</taxon>
        <taxon>Dikarya</taxon>
        <taxon>Basidiomycota</taxon>
        <taxon>Agaricomycotina</taxon>
        <taxon>Agaricomycetes</taxon>
        <taxon>Polyporales</taxon>
        <taxon>Cerrenaceae</taxon>
        <taxon>Cerrena</taxon>
    </lineage>
</organism>
<dbReference type="InterPro" id="IPR040976">
    <property type="entry name" value="Pkinase_fungal"/>
</dbReference>
<dbReference type="SUPFAM" id="SSF56112">
    <property type="entry name" value="Protein kinase-like (PK-like)"/>
    <property type="match status" value="1"/>
</dbReference>
<feature type="region of interest" description="Disordered" evidence="1">
    <location>
        <begin position="680"/>
        <end position="702"/>
    </location>
</feature>
<proteinExistence type="predicted"/>
<evidence type="ECO:0000313" key="3">
    <source>
        <dbReference type="EMBL" id="KAK7691363.1"/>
    </source>
</evidence>
<evidence type="ECO:0000256" key="1">
    <source>
        <dbReference type="SAM" id="MobiDB-lite"/>
    </source>
</evidence>
<dbReference type="Proteomes" id="UP001385951">
    <property type="component" value="Unassembled WGS sequence"/>
</dbReference>
<feature type="domain" description="Fungal-type protein kinase" evidence="2">
    <location>
        <begin position="130"/>
        <end position="344"/>
    </location>
</feature>
<gene>
    <name evidence="3" type="ORF">QCA50_004761</name>
</gene>
<dbReference type="AlphaFoldDB" id="A0AAW0GD45"/>
<dbReference type="InterPro" id="IPR011009">
    <property type="entry name" value="Kinase-like_dom_sf"/>
</dbReference>
<protein>
    <recommendedName>
        <fullName evidence="2">Fungal-type protein kinase domain-containing protein</fullName>
    </recommendedName>
</protein>
<reference evidence="3 4" key="1">
    <citation type="submission" date="2022-09" db="EMBL/GenBank/DDBJ databases">
        <authorList>
            <person name="Palmer J.M."/>
        </authorList>
    </citation>
    <scope>NUCLEOTIDE SEQUENCE [LARGE SCALE GENOMIC DNA]</scope>
    <source>
        <strain evidence="3 4">DSM 7382</strain>
    </source>
</reference>
<evidence type="ECO:0000313" key="4">
    <source>
        <dbReference type="Proteomes" id="UP001385951"/>
    </source>
</evidence>